<evidence type="ECO:0000256" key="7">
    <source>
        <dbReference type="ARBA" id="ARBA00023114"/>
    </source>
</evidence>
<name>A0AAV1E8E9_OLDCO</name>
<dbReference type="GO" id="GO:0015288">
    <property type="term" value="F:porin activity"/>
    <property type="evidence" value="ECO:0007669"/>
    <property type="project" value="UniProtKB-KW"/>
</dbReference>
<sequence>MSPKGPGLFSGFGHKARDILYKDYSTEHKVSVSTDTSNGVGLTSTVLKKNGLSGGEVTCRYKHKNATLDTKVDMDSRIASTMTVVDILPSTRAIATLKFPEYDAGKVEAQYLHEHASFTASCDLNKSPSVNVSATIGTPLIAFGTEASYATRSQVLTKYNAGVRLTKPNYGVSAILADKGDTIKASCFCHPDQLKRGTIAGEMSRKLSSKENTLTMGGSYALDSQTLVKATLNNHGHLGALVQHELSPKSFLIISGSFDALAMDKTPRLGMAVSLRP</sequence>
<evidence type="ECO:0000256" key="2">
    <source>
        <dbReference type="ARBA" id="ARBA00009624"/>
    </source>
</evidence>
<protein>
    <recommendedName>
        <fullName evidence="10">Voltage-dependent anion-selective channel protein</fullName>
    </recommendedName>
</protein>
<keyword evidence="5" id="KW-0812">Transmembrane</keyword>
<dbReference type="GO" id="GO:0008308">
    <property type="term" value="F:voltage-gated monoatomic anion channel activity"/>
    <property type="evidence" value="ECO:0007669"/>
    <property type="project" value="InterPro"/>
</dbReference>
<comment type="similarity">
    <text evidence="2">Belongs to the eukaryotic mitochondrial porin (TC 1.B.8.1) family.</text>
</comment>
<dbReference type="AlphaFoldDB" id="A0AAV1E8E9"/>
<proteinExistence type="inferred from homology"/>
<keyword evidence="3" id="KW-0813">Transport</keyword>
<evidence type="ECO:0000256" key="1">
    <source>
        <dbReference type="ARBA" id="ARBA00004370"/>
    </source>
</evidence>
<reference evidence="11" key="1">
    <citation type="submission" date="2023-03" db="EMBL/GenBank/DDBJ databases">
        <authorList>
            <person name="Julca I."/>
        </authorList>
    </citation>
    <scope>NUCLEOTIDE SEQUENCE</scope>
</reference>
<dbReference type="PANTHER" id="PTHR11743:SF61">
    <property type="entry name" value="MITOCHONDRIAL OUTER MEMBRANE PROTEIN PORIN 2-LIKE"/>
    <property type="match status" value="1"/>
</dbReference>
<comment type="function">
    <text evidence="9">Forms a channel through the cell membrane that allows diffusion of small hydrophilic molecules. The channel adopts an open conformation at low or zero membrane potential and a closed conformation at potentials above 30-40 mV. The open state has a weak anion selectivity whereas the closed state is cation-selective.</text>
</comment>
<dbReference type="EMBL" id="OX459125">
    <property type="protein sequence ID" value="CAI9115963.1"/>
    <property type="molecule type" value="Genomic_DNA"/>
</dbReference>
<dbReference type="GO" id="GO:0005741">
    <property type="term" value="C:mitochondrial outer membrane"/>
    <property type="evidence" value="ECO:0007669"/>
    <property type="project" value="InterPro"/>
</dbReference>
<evidence type="ECO:0000256" key="6">
    <source>
        <dbReference type="ARBA" id="ARBA00023065"/>
    </source>
</evidence>
<evidence type="ECO:0000256" key="10">
    <source>
        <dbReference type="ARBA" id="ARBA00082427"/>
    </source>
</evidence>
<dbReference type="FunFam" id="2.40.160.10:FF:000003">
    <property type="entry name" value="Outer mitochondrial membrane protein porin"/>
    <property type="match status" value="1"/>
</dbReference>
<dbReference type="InterPro" id="IPR001925">
    <property type="entry name" value="Porin_Euk"/>
</dbReference>
<comment type="subcellular location">
    <subcellularLocation>
        <location evidence="1">Membrane</location>
    </subcellularLocation>
</comment>
<dbReference type="InterPro" id="IPR023614">
    <property type="entry name" value="Porin_dom_sf"/>
</dbReference>
<evidence type="ECO:0000256" key="8">
    <source>
        <dbReference type="ARBA" id="ARBA00023136"/>
    </source>
</evidence>
<dbReference type="GO" id="GO:0046930">
    <property type="term" value="C:pore complex"/>
    <property type="evidence" value="ECO:0007669"/>
    <property type="project" value="UniProtKB-KW"/>
</dbReference>
<evidence type="ECO:0000313" key="12">
    <source>
        <dbReference type="Proteomes" id="UP001161247"/>
    </source>
</evidence>
<dbReference type="Gene3D" id="2.40.160.10">
    <property type="entry name" value="Porin"/>
    <property type="match status" value="1"/>
</dbReference>
<dbReference type="InterPro" id="IPR027246">
    <property type="entry name" value="Porin_Euk/Tom40"/>
</dbReference>
<dbReference type="PANTHER" id="PTHR11743">
    <property type="entry name" value="VOLTAGE-DEPENDENT ANION-SELECTIVE CHANNEL"/>
    <property type="match status" value="1"/>
</dbReference>
<evidence type="ECO:0000256" key="4">
    <source>
        <dbReference type="ARBA" id="ARBA00022452"/>
    </source>
</evidence>
<dbReference type="Proteomes" id="UP001161247">
    <property type="component" value="Chromosome 8"/>
</dbReference>
<gene>
    <name evidence="11" type="ORF">OLC1_LOCUS22379</name>
</gene>
<dbReference type="Pfam" id="PF01459">
    <property type="entry name" value="Porin_3"/>
    <property type="match status" value="1"/>
</dbReference>
<evidence type="ECO:0000256" key="3">
    <source>
        <dbReference type="ARBA" id="ARBA00022448"/>
    </source>
</evidence>
<evidence type="ECO:0000313" key="11">
    <source>
        <dbReference type="EMBL" id="CAI9115963.1"/>
    </source>
</evidence>
<keyword evidence="7" id="KW-0626">Porin</keyword>
<dbReference type="CDD" id="cd07306">
    <property type="entry name" value="Porin3_VDAC"/>
    <property type="match status" value="1"/>
</dbReference>
<evidence type="ECO:0000256" key="5">
    <source>
        <dbReference type="ARBA" id="ARBA00022692"/>
    </source>
</evidence>
<keyword evidence="12" id="KW-1185">Reference proteome</keyword>
<keyword evidence="8" id="KW-0472">Membrane</keyword>
<evidence type="ECO:0000256" key="9">
    <source>
        <dbReference type="ARBA" id="ARBA00054641"/>
    </source>
</evidence>
<keyword evidence="6" id="KW-0406">Ion transport</keyword>
<accession>A0AAV1E8E9</accession>
<keyword evidence="4" id="KW-1134">Transmembrane beta strand</keyword>
<organism evidence="11 12">
    <name type="scientific">Oldenlandia corymbosa var. corymbosa</name>
    <dbReference type="NCBI Taxonomy" id="529605"/>
    <lineage>
        <taxon>Eukaryota</taxon>
        <taxon>Viridiplantae</taxon>
        <taxon>Streptophyta</taxon>
        <taxon>Embryophyta</taxon>
        <taxon>Tracheophyta</taxon>
        <taxon>Spermatophyta</taxon>
        <taxon>Magnoliopsida</taxon>
        <taxon>eudicotyledons</taxon>
        <taxon>Gunneridae</taxon>
        <taxon>Pentapetalae</taxon>
        <taxon>asterids</taxon>
        <taxon>lamiids</taxon>
        <taxon>Gentianales</taxon>
        <taxon>Rubiaceae</taxon>
        <taxon>Rubioideae</taxon>
        <taxon>Spermacoceae</taxon>
        <taxon>Hedyotis-Oldenlandia complex</taxon>
        <taxon>Oldenlandia</taxon>
    </lineage>
</organism>